<dbReference type="EMBL" id="JASAYJ010000004">
    <property type="protein sequence ID" value="MDP8186637.1"/>
    <property type="molecule type" value="Genomic_DNA"/>
</dbReference>
<evidence type="ECO:0000313" key="1">
    <source>
        <dbReference type="EMBL" id="MDP8186637.1"/>
    </source>
</evidence>
<gene>
    <name evidence="1" type="ORF">QJU78_02430</name>
</gene>
<name>A0AAW8CQJ9_9PAST</name>
<protein>
    <submittedName>
        <fullName evidence="1">ISAs1 family transposase</fullName>
    </submittedName>
</protein>
<proteinExistence type="predicted"/>
<dbReference type="Proteomes" id="UP001230466">
    <property type="component" value="Unassembled WGS sequence"/>
</dbReference>
<comment type="caution">
    <text evidence="1">The sequence shown here is derived from an EMBL/GenBank/DDBJ whole genome shotgun (WGS) entry which is preliminary data.</text>
</comment>
<reference evidence="1" key="1">
    <citation type="journal article" date="2023" name="Front. Microbiol.">
        <title>Phylogeography and host specificity of Pasteurellaceae pathogenic to sea-farmed fish in the north-east Atlantic.</title>
        <authorList>
            <person name="Gulla S."/>
            <person name="Colquhoun D.J."/>
            <person name="Olsen A.B."/>
            <person name="Spilsberg B."/>
            <person name="Lagesen K."/>
            <person name="Aakesson C.P."/>
            <person name="Strom S."/>
            <person name="Manji F."/>
            <person name="Birkbeck T.H."/>
            <person name="Nilsen H.K."/>
        </authorList>
    </citation>
    <scope>NUCLEOTIDE SEQUENCE</scope>
    <source>
        <strain evidence="1">VIB1234</strain>
    </source>
</reference>
<organism evidence="1 2">
    <name type="scientific">Pasteurella atlantica</name>
    <dbReference type="NCBI Taxonomy" id="2827233"/>
    <lineage>
        <taxon>Bacteria</taxon>
        <taxon>Pseudomonadati</taxon>
        <taxon>Pseudomonadota</taxon>
        <taxon>Gammaproteobacteria</taxon>
        <taxon>Pasteurellales</taxon>
        <taxon>Pasteurellaceae</taxon>
        <taxon>Pasteurella</taxon>
    </lineage>
</organism>
<sequence length="42" mass="4926">NMAIFRRFAMNLARLSPIKDSMKSKLQRAGWSDKIREQLIFG</sequence>
<evidence type="ECO:0000313" key="2">
    <source>
        <dbReference type="Proteomes" id="UP001230466"/>
    </source>
</evidence>
<accession>A0AAW8CQJ9</accession>
<feature type="non-terminal residue" evidence="1">
    <location>
        <position position="1"/>
    </location>
</feature>
<dbReference type="AlphaFoldDB" id="A0AAW8CQJ9"/>